<sequence>MAGKVVHFEIPVDDSDRAVGFYDRVFDWNLRREGPLEYWTTAGGEGEGIGGALTMREPEALGVSLYVAVDDIDVALQAIERAGGTCLTTRMPIPAVGWNAFFLDTEGNRIGLFQADPSASMDPGSGRSGPT</sequence>
<accession>A0A6J7E9S9</accession>
<feature type="domain" description="VOC" evidence="1">
    <location>
        <begin position="4"/>
        <end position="115"/>
    </location>
</feature>
<dbReference type="CDD" id="cd07247">
    <property type="entry name" value="SgaA_N_like"/>
    <property type="match status" value="1"/>
</dbReference>
<dbReference type="Pfam" id="PF00903">
    <property type="entry name" value="Glyoxalase"/>
    <property type="match status" value="1"/>
</dbReference>
<protein>
    <submittedName>
        <fullName evidence="2">Unannotated protein</fullName>
    </submittedName>
</protein>
<evidence type="ECO:0000259" key="1">
    <source>
        <dbReference type="PROSITE" id="PS51819"/>
    </source>
</evidence>
<name>A0A6J7E9S9_9ZZZZ</name>
<evidence type="ECO:0000313" key="2">
    <source>
        <dbReference type="EMBL" id="CAB4879907.1"/>
    </source>
</evidence>
<organism evidence="2">
    <name type="scientific">freshwater metagenome</name>
    <dbReference type="NCBI Taxonomy" id="449393"/>
    <lineage>
        <taxon>unclassified sequences</taxon>
        <taxon>metagenomes</taxon>
        <taxon>ecological metagenomes</taxon>
    </lineage>
</organism>
<dbReference type="PANTHER" id="PTHR33993:SF2">
    <property type="entry name" value="VOC DOMAIN-CONTAINING PROTEIN"/>
    <property type="match status" value="1"/>
</dbReference>
<dbReference type="InterPro" id="IPR004360">
    <property type="entry name" value="Glyas_Fos-R_dOase_dom"/>
</dbReference>
<dbReference type="InterPro" id="IPR029068">
    <property type="entry name" value="Glyas_Bleomycin-R_OHBP_Dase"/>
</dbReference>
<dbReference type="Gene3D" id="3.10.180.10">
    <property type="entry name" value="2,3-Dihydroxybiphenyl 1,2-Dioxygenase, domain 1"/>
    <property type="match status" value="1"/>
</dbReference>
<dbReference type="PANTHER" id="PTHR33993">
    <property type="entry name" value="GLYOXALASE-RELATED"/>
    <property type="match status" value="1"/>
</dbReference>
<dbReference type="PROSITE" id="PS51819">
    <property type="entry name" value="VOC"/>
    <property type="match status" value="1"/>
</dbReference>
<dbReference type="InterPro" id="IPR052164">
    <property type="entry name" value="Anthracycline_SecMetBiosynth"/>
</dbReference>
<dbReference type="InterPro" id="IPR037523">
    <property type="entry name" value="VOC_core"/>
</dbReference>
<dbReference type="SUPFAM" id="SSF54593">
    <property type="entry name" value="Glyoxalase/Bleomycin resistance protein/Dihydroxybiphenyl dioxygenase"/>
    <property type="match status" value="1"/>
</dbReference>
<proteinExistence type="predicted"/>
<reference evidence="2" key="1">
    <citation type="submission" date="2020-05" db="EMBL/GenBank/DDBJ databases">
        <authorList>
            <person name="Chiriac C."/>
            <person name="Salcher M."/>
            <person name="Ghai R."/>
            <person name="Kavagutti S V."/>
        </authorList>
    </citation>
    <scope>NUCLEOTIDE SEQUENCE</scope>
</reference>
<dbReference type="AlphaFoldDB" id="A0A6J7E9S9"/>
<gene>
    <name evidence="2" type="ORF">UFOPK3402_01211</name>
</gene>
<dbReference type="EMBL" id="CAFBLS010000148">
    <property type="protein sequence ID" value="CAB4879907.1"/>
    <property type="molecule type" value="Genomic_DNA"/>
</dbReference>